<gene>
    <name evidence="2" type="ORF">N789_06835</name>
</gene>
<dbReference type="OrthoDB" id="3216107at2"/>
<dbReference type="PANTHER" id="PTHR43233:SF1">
    <property type="entry name" value="FAMILY N-ACETYLTRANSFERASE, PUTATIVE (AFU_ORTHOLOGUE AFUA_6G03350)-RELATED"/>
    <property type="match status" value="1"/>
</dbReference>
<keyword evidence="3" id="KW-1185">Reference proteome</keyword>
<dbReference type="Pfam" id="PF13508">
    <property type="entry name" value="Acetyltransf_7"/>
    <property type="match status" value="1"/>
</dbReference>
<feature type="domain" description="N-acetyltransferase" evidence="1">
    <location>
        <begin position="5"/>
        <end position="142"/>
    </location>
</feature>
<dbReference type="SUPFAM" id="SSF55729">
    <property type="entry name" value="Acyl-CoA N-acyltransferases (Nat)"/>
    <property type="match status" value="1"/>
</dbReference>
<dbReference type="InterPro" id="IPR000182">
    <property type="entry name" value="GNAT_dom"/>
</dbReference>
<dbReference type="InterPro" id="IPR016181">
    <property type="entry name" value="Acyl_CoA_acyltransferase"/>
</dbReference>
<comment type="caution">
    <text evidence="2">The sequence shown here is derived from an EMBL/GenBank/DDBJ whole genome shotgun (WGS) entry which is preliminary data.</text>
</comment>
<dbReference type="PROSITE" id="PS51186">
    <property type="entry name" value="GNAT"/>
    <property type="match status" value="1"/>
</dbReference>
<evidence type="ECO:0000313" key="2">
    <source>
        <dbReference type="EMBL" id="KFN44125.1"/>
    </source>
</evidence>
<protein>
    <recommendedName>
        <fullName evidence="1">N-acetyltransferase domain-containing protein</fullName>
    </recommendedName>
</protein>
<dbReference type="AlphaFoldDB" id="A0A091BIE7"/>
<dbReference type="GO" id="GO:0016747">
    <property type="term" value="F:acyltransferase activity, transferring groups other than amino-acyl groups"/>
    <property type="evidence" value="ECO:0007669"/>
    <property type="project" value="InterPro"/>
</dbReference>
<evidence type="ECO:0000259" key="1">
    <source>
        <dbReference type="PROSITE" id="PS51186"/>
    </source>
</evidence>
<dbReference type="InterPro" id="IPR053144">
    <property type="entry name" value="Acetyltransferase_Butenolide"/>
</dbReference>
<dbReference type="PANTHER" id="PTHR43233">
    <property type="entry name" value="FAMILY N-ACETYLTRANSFERASE, PUTATIVE (AFU_ORTHOLOGUE AFUA_6G03350)-RELATED"/>
    <property type="match status" value="1"/>
</dbReference>
<name>A0A091BIE7_9GAMM</name>
<organism evidence="2 3">
    <name type="scientific">Arenimonas oryziterrae DSM 21050 = YC6267</name>
    <dbReference type="NCBI Taxonomy" id="1121015"/>
    <lineage>
        <taxon>Bacteria</taxon>
        <taxon>Pseudomonadati</taxon>
        <taxon>Pseudomonadota</taxon>
        <taxon>Gammaproteobacteria</taxon>
        <taxon>Lysobacterales</taxon>
        <taxon>Lysobacteraceae</taxon>
        <taxon>Arenimonas</taxon>
    </lineage>
</organism>
<evidence type="ECO:0000313" key="3">
    <source>
        <dbReference type="Proteomes" id="UP000029385"/>
    </source>
</evidence>
<dbReference type="Proteomes" id="UP000029385">
    <property type="component" value="Unassembled WGS sequence"/>
</dbReference>
<dbReference type="RefSeq" id="WP_022969437.1">
    <property type="nucleotide sequence ID" value="NZ_ATVD01000003.1"/>
</dbReference>
<sequence>MTLQISTDPADIDVDLVHRYLAHESYWCRGLPRAVLEKAIAHSLCFTALRDGHQVGFARVVSDRATFAYLCDVFVLEAARGQGVSKAMMRAIDAHPDLQGLRRMLLATADAHGLYAQHGFEPITRPERFMERYRPEVYSTSS</sequence>
<reference evidence="2 3" key="1">
    <citation type="submission" date="2013-09" db="EMBL/GenBank/DDBJ databases">
        <title>Genome sequencing of Arenimonas oryziterrae.</title>
        <authorList>
            <person name="Chen F."/>
            <person name="Wang G."/>
        </authorList>
    </citation>
    <scope>NUCLEOTIDE SEQUENCE [LARGE SCALE GENOMIC DNA]</scope>
    <source>
        <strain evidence="2 3">YC6267</strain>
    </source>
</reference>
<dbReference type="Gene3D" id="3.40.630.30">
    <property type="match status" value="1"/>
</dbReference>
<dbReference type="EMBL" id="AVCI01000003">
    <property type="protein sequence ID" value="KFN44125.1"/>
    <property type="molecule type" value="Genomic_DNA"/>
</dbReference>
<proteinExistence type="predicted"/>
<accession>A0A091BIE7</accession>
<dbReference type="CDD" id="cd04301">
    <property type="entry name" value="NAT_SF"/>
    <property type="match status" value="1"/>
</dbReference>
<dbReference type="PATRIC" id="fig|1121015.4.peg.857"/>
<dbReference type="eggNOG" id="COG0454">
    <property type="taxonomic scope" value="Bacteria"/>
</dbReference>